<gene>
    <name evidence="1" type="ORF">XELAEV_18043911mg</name>
</gene>
<proteinExistence type="predicted"/>
<dbReference type="AlphaFoldDB" id="A0A974BYG6"/>
<evidence type="ECO:0000313" key="2">
    <source>
        <dbReference type="Proteomes" id="UP000694892"/>
    </source>
</evidence>
<accession>A0A974BYG6</accession>
<reference evidence="2" key="1">
    <citation type="journal article" date="2016" name="Nature">
        <title>Genome evolution in the allotetraploid frog Xenopus laevis.</title>
        <authorList>
            <person name="Session A.M."/>
            <person name="Uno Y."/>
            <person name="Kwon T."/>
            <person name="Chapman J.A."/>
            <person name="Toyoda A."/>
            <person name="Takahashi S."/>
            <person name="Fukui A."/>
            <person name="Hikosaka A."/>
            <person name="Suzuki A."/>
            <person name="Kondo M."/>
            <person name="van Heeringen S.J."/>
            <person name="Quigley I."/>
            <person name="Heinz S."/>
            <person name="Ogino H."/>
            <person name="Ochi H."/>
            <person name="Hellsten U."/>
            <person name="Lyons J.B."/>
            <person name="Simakov O."/>
            <person name="Putnam N."/>
            <person name="Stites J."/>
            <person name="Kuroki Y."/>
            <person name="Tanaka T."/>
            <person name="Michiue T."/>
            <person name="Watanabe M."/>
            <person name="Bogdanovic O."/>
            <person name="Lister R."/>
            <person name="Georgiou G."/>
            <person name="Paranjpe S.S."/>
            <person name="van Kruijsbergen I."/>
            <person name="Shu S."/>
            <person name="Carlson J."/>
            <person name="Kinoshita T."/>
            <person name="Ohta Y."/>
            <person name="Mawaribuchi S."/>
            <person name="Jenkins J."/>
            <person name="Grimwood J."/>
            <person name="Schmutz J."/>
            <person name="Mitros T."/>
            <person name="Mozaffari S.V."/>
            <person name="Suzuki Y."/>
            <person name="Haramoto Y."/>
            <person name="Yamamoto T.S."/>
            <person name="Takagi C."/>
            <person name="Heald R."/>
            <person name="Miller K."/>
            <person name="Haudenschild C."/>
            <person name="Kitzman J."/>
            <person name="Nakayama T."/>
            <person name="Izutsu Y."/>
            <person name="Robert J."/>
            <person name="Fortriede J."/>
            <person name="Burns K."/>
            <person name="Lotay V."/>
            <person name="Karimi K."/>
            <person name="Yasuoka Y."/>
            <person name="Dichmann D.S."/>
            <person name="Flajnik M.F."/>
            <person name="Houston D.W."/>
            <person name="Shendure J."/>
            <person name="DuPasquier L."/>
            <person name="Vize P.D."/>
            <person name="Zorn A.M."/>
            <person name="Ito M."/>
            <person name="Marcotte E.M."/>
            <person name="Wallingford J.B."/>
            <person name="Ito Y."/>
            <person name="Asashima M."/>
            <person name="Ueno N."/>
            <person name="Matsuda Y."/>
            <person name="Veenstra G.J."/>
            <person name="Fujiyama A."/>
            <person name="Harland R.M."/>
            <person name="Taira M."/>
            <person name="Rokhsar D.S."/>
        </authorList>
    </citation>
    <scope>NUCLEOTIDE SEQUENCE [LARGE SCALE GENOMIC DNA]</scope>
    <source>
        <strain evidence="2">J</strain>
    </source>
</reference>
<protein>
    <submittedName>
        <fullName evidence="1">Uncharacterized protein</fullName>
    </submittedName>
</protein>
<name>A0A974BYG6_XENLA</name>
<evidence type="ECO:0000313" key="1">
    <source>
        <dbReference type="EMBL" id="OCT62820.1"/>
    </source>
</evidence>
<dbReference type="Proteomes" id="UP000694892">
    <property type="component" value="Chromosome 9_10L"/>
</dbReference>
<dbReference type="EMBL" id="CM004482">
    <property type="protein sequence ID" value="OCT62820.1"/>
    <property type="molecule type" value="Genomic_DNA"/>
</dbReference>
<organism evidence="1 2">
    <name type="scientific">Xenopus laevis</name>
    <name type="common">African clawed frog</name>
    <dbReference type="NCBI Taxonomy" id="8355"/>
    <lineage>
        <taxon>Eukaryota</taxon>
        <taxon>Metazoa</taxon>
        <taxon>Chordata</taxon>
        <taxon>Craniata</taxon>
        <taxon>Vertebrata</taxon>
        <taxon>Euteleostomi</taxon>
        <taxon>Amphibia</taxon>
        <taxon>Batrachia</taxon>
        <taxon>Anura</taxon>
        <taxon>Pipoidea</taxon>
        <taxon>Pipidae</taxon>
        <taxon>Xenopodinae</taxon>
        <taxon>Xenopus</taxon>
        <taxon>Xenopus</taxon>
    </lineage>
</organism>
<sequence>MCSSVKKRDLGTKYVSYTMILQGERVIGLGILRIPHLLKGVFPLEGAHLLTCLNVGDTSLAFLMSQ</sequence>